<name>A0A9Q0C218_9POAL</name>
<dbReference type="InterPro" id="IPR036249">
    <property type="entry name" value="Thioredoxin-like_sf"/>
</dbReference>
<evidence type="ECO:0000256" key="3">
    <source>
        <dbReference type="ARBA" id="ARBA00023157"/>
    </source>
</evidence>
<dbReference type="PANTHER" id="PTHR18929">
    <property type="entry name" value="PROTEIN DISULFIDE ISOMERASE"/>
    <property type="match status" value="1"/>
</dbReference>
<evidence type="ECO:0000256" key="5">
    <source>
        <dbReference type="ARBA" id="ARBA00060135"/>
    </source>
</evidence>
<feature type="region of interest" description="Disordered" evidence="6">
    <location>
        <begin position="403"/>
        <end position="441"/>
    </location>
</feature>
<dbReference type="GO" id="GO:0006457">
    <property type="term" value="P:protein folding"/>
    <property type="evidence" value="ECO:0007669"/>
    <property type="project" value="TreeGrafter"/>
</dbReference>
<comment type="similarity">
    <text evidence="1">Belongs to the protein disulfide isomerase family.</text>
</comment>
<proteinExistence type="inferred from homology"/>
<evidence type="ECO:0000256" key="8">
    <source>
        <dbReference type="SAM" id="SignalP"/>
    </source>
</evidence>
<feature type="transmembrane region" description="Helical" evidence="7">
    <location>
        <begin position="377"/>
        <end position="400"/>
    </location>
</feature>
<dbReference type="InterPro" id="IPR013766">
    <property type="entry name" value="Thioredoxin_domain"/>
</dbReference>
<dbReference type="AlphaFoldDB" id="A0A9Q0C218"/>
<evidence type="ECO:0000256" key="1">
    <source>
        <dbReference type="ARBA" id="ARBA00006347"/>
    </source>
</evidence>
<dbReference type="FunFam" id="3.40.30.10:FF:000107">
    <property type="entry name" value="Protein disulfide-isomerase 5-2"/>
    <property type="match status" value="1"/>
</dbReference>
<sequence>MAALNHHANPVLLLLLCSTLFSLITSHEFRTDGTVIELDESSFDSAIASFDRILVDFYAPWCGHCKRLSPELDSAAPVLAALKEPVFIAKLNADKYRKLASKYEIDGFPTLKLFVHGVPEDYTGPRKAELLTNHIRKLASPNVSVLESDASVKDFVKGAGSDLPIFIGFGMEEIALATLGGQYKKKAWFGVVKDFSEEMMVSYDFNKFPALVSLYPKYNERSVFYGPFQEAFLEDFIKQNLLPLTVPIRYEILKLLRDDKRKIVLVIVEDETENKAVNLLKILRSAATANRDFVFGFIGLKQWAEFAETFDAAKGSDLPKILVWDGDEEYYVVEGLERLQEEDQESQVSRFLERYREGKTIKMMVKGPSFKSFMNSIMGVGLVLVIIVMVSVMVAIFYLAGESGDGTPTRPARPENEPGYKPISDSSEGAEEGYPGGNKED</sequence>
<dbReference type="PANTHER" id="PTHR18929:SF218">
    <property type="entry name" value="PROTEIN DISULFIDE-ISOMERASE 5-2"/>
    <property type="match status" value="1"/>
</dbReference>
<keyword evidence="7" id="KW-0472">Membrane</keyword>
<feature type="domain" description="Thioredoxin" evidence="9">
    <location>
        <begin position="12"/>
        <end position="140"/>
    </location>
</feature>
<dbReference type="Proteomes" id="UP001151287">
    <property type="component" value="Unassembled WGS sequence"/>
</dbReference>
<dbReference type="GO" id="GO:0003756">
    <property type="term" value="F:protein disulfide isomerase activity"/>
    <property type="evidence" value="ECO:0007669"/>
    <property type="project" value="TreeGrafter"/>
</dbReference>
<organism evidence="10 11">
    <name type="scientific">Rhynchospora breviuscula</name>
    <dbReference type="NCBI Taxonomy" id="2022672"/>
    <lineage>
        <taxon>Eukaryota</taxon>
        <taxon>Viridiplantae</taxon>
        <taxon>Streptophyta</taxon>
        <taxon>Embryophyta</taxon>
        <taxon>Tracheophyta</taxon>
        <taxon>Spermatophyta</taxon>
        <taxon>Magnoliopsida</taxon>
        <taxon>Liliopsida</taxon>
        <taxon>Poales</taxon>
        <taxon>Cyperaceae</taxon>
        <taxon>Cyperoideae</taxon>
        <taxon>Rhynchosporeae</taxon>
        <taxon>Rhynchospora</taxon>
    </lineage>
</organism>
<evidence type="ECO:0000259" key="9">
    <source>
        <dbReference type="PROSITE" id="PS51352"/>
    </source>
</evidence>
<dbReference type="PROSITE" id="PS51352">
    <property type="entry name" value="THIOREDOXIN_2"/>
    <property type="match status" value="1"/>
</dbReference>
<dbReference type="GO" id="GO:0005783">
    <property type="term" value="C:endoplasmic reticulum"/>
    <property type="evidence" value="ECO:0007669"/>
    <property type="project" value="TreeGrafter"/>
</dbReference>
<gene>
    <name evidence="10" type="ORF">LUZ63_017221</name>
</gene>
<evidence type="ECO:0000313" key="10">
    <source>
        <dbReference type="EMBL" id="KAJ1685831.1"/>
    </source>
</evidence>
<evidence type="ECO:0000313" key="11">
    <source>
        <dbReference type="Proteomes" id="UP001151287"/>
    </source>
</evidence>
<evidence type="ECO:0000256" key="2">
    <source>
        <dbReference type="ARBA" id="ARBA00022729"/>
    </source>
</evidence>
<keyword evidence="11" id="KW-1185">Reference proteome</keyword>
<dbReference type="GO" id="GO:0034976">
    <property type="term" value="P:response to endoplasmic reticulum stress"/>
    <property type="evidence" value="ECO:0007669"/>
    <property type="project" value="TreeGrafter"/>
</dbReference>
<keyword evidence="3" id="KW-1015">Disulfide bond</keyword>
<dbReference type="PROSITE" id="PS00194">
    <property type="entry name" value="THIOREDOXIN_1"/>
    <property type="match status" value="1"/>
</dbReference>
<dbReference type="SUPFAM" id="SSF52833">
    <property type="entry name" value="Thioredoxin-like"/>
    <property type="match status" value="1"/>
</dbReference>
<dbReference type="Pfam" id="PF00085">
    <property type="entry name" value="Thioredoxin"/>
    <property type="match status" value="1"/>
</dbReference>
<dbReference type="EMBL" id="JAMQYH010000005">
    <property type="protein sequence ID" value="KAJ1685831.1"/>
    <property type="molecule type" value="Genomic_DNA"/>
</dbReference>
<evidence type="ECO:0000256" key="6">
    <source>
        <dbReference type="SAM" id="MobiDB-lite"/>
    </source>
</evidence>
<keyword evidence="7" id="KW-0812">Transmembrane</keyword>
<feature type="chain" id="PRO_5040484346" description="Thioredoxin domain-containing protein" evidence="8">
    <location>
        <begin position="27"/>
        <end position="441"/>
    </location>
</feature>
<accession>A0A9Q0C218</accession>
<dbReference type="InterPro" id="IPR017937">
    <property type="entry name" value="Thioredoxin_CS"/>
</dbReference>
<dbReference type="CDD" id="cd02961">
    <property type="entry name" value="PDI_a_family"/>
    <property type="match status" value="1"/>
</dbReference>
<feature type="signal peptide" evidence="8">
    <location>
        <begin position="1"/>
        <end position="26"/>
    </location>
</feature>
<evidence type="ECO:0000256" key="4">
    <source>
        <dbReference type="ARBA" id="ARBA00023284"/>
    </source>
</evidence>
<dbReference type="Gene3D" id="3.40.30.10">
    <property type="entry name" value="Glutaredoxin"/>
    <property type="match status" value="2"/>
</dbReference>
<keyword evidence="4" id="KW-0676">Redox-active center</keyword>
<keyword evidence="7" id="KW-1133">Transmembrane helix</keyword>
<comment type="caution">
    <text evidence="10">The sequence shown here is derived from an EMBL/GenBank/DDBJ whole genome shotgun (WGS) entry which is preliminary data.</text>
</comment>
<dbReference type="OrthoDB" id="74910at2759"/>
<dbReference type="Pfam" id="PF13848">
    <property type="entry name" value="Thioredoxin_6"/>
    <property type="match status" value="1"/>
</dbReference>
<evidence type="ECO:0000256" key="7">
    <source>
        <dbReference type="SAM" id="Phobius"/>
    </source>
</evidence>
<keyword evidence="2 8" id="KW-0732">Signal</keyword>
<reference evidence="10" key="1">
    <citation type="journal article" date="2022" name="Cell">
        <title>Repeat-based holocentromeres influence genome architecture and karyotype evolution.</title>
        <authorList>
            <person name="Hofstatter P.G."/>
            <person name="Thangavel G."/>
            <person name="Lux T."/>
            <person name="Neumann P."/>
            <person name="Vondrak T."/>
            <person name="Novak P."/>
            <person name="Zhang M."/>
            <person name="Costa L."/>
            <person name="Castellani M."/>
            <person name="Scott A."/>
            <person name="Toegelov H."/>
            <person name="Fuchs J."/>
            <person name="Mata-Sucre Y."/>
            <person name="Dias Y."/>
            <person name="Vanzela A.L.L."/>
            <person name="Huettel B."/>
            <person name="Almeida C.C.S."/>
            <person name="Simkova H."/>
            <person name="Souza G."/>
            <person name="Pedrosa-Harand A."/>
            <person name="Macas J."/>
            <person name="Mayer K.F.X."/>
            <person name="Houben A."/>
            <person name="Marques A."/>
        </authorList>
    </citation>
    <scope>NUCLEOTIDE SEQUENCE</scope>
    <source>
        <strain evidence="10">RhyBre1mFocal</strain>
    </source>
</reference>
<protein>
    <recommendedName>
        <fullName evidence="9">Thioredoxin domain-containing protein</fullName>
    </recommendedName>
</protein>
<comment type="function">
    <text evidence="5">Acts as a protein-folding catalyst that interacts with nascent polypeptides to catalyze the formation, isomerization, and reduction or oxidation of disulfide bonds. May play a role in storage protein biogenesis.</text>
</comment>
<dbReference type="PRINTS" id="PR00421">
    <property type="entry name" value="THIOREDOXIN"/>
</dbReference>